<dbReference type="InterPro" id="IPR001296">
    <property type="entry name" value="Glyco_trans_1"/>
</dbReference>
<sequence length="389" mass="42290">MTSRDKPRVVWVTPGSFPVPYAGSSSVERVVAEVSRRLAPYAEVTVVGRLGAGQARSETIDGVAYRRVPRMRPLAYAKAAAAIVRRLAPDVVIAENRPRLARELKRRCPPGCKVWLSLQSTTFVAPHHIGRAELRACFKSADRIVANSDFLRRRLAALVPSAAGKIAVNHLGVDPDAFPSRWDDPQALEREELLASHGATGRKVLLYVGRLQPYKGVHHLLEAMPAVAAAHPDALLFVVGGAYYGSRRTSAYSRRLQRMARRLRGHVRFVPYEPHDRVARWFRAADIAVVPSSAREAFGLVNAEAMASGVPVVATNAGGIGEVVAHGETGLLVPLRNVPDGLAAAVSELLRDPERMRAYGEAGRRRALTFFTWQATAMRLAAMLGVGGV</sequence>
<accession>A0ABW2V072</accession>
<dbReference type="Pfam" id="PF00534">
    <property type="entry name" value="Glycos_transf_1"/>
    <property type="match status" value="1"/>
</dbReference>
<dbReference type="EC" id="2.4.-.-" evidence="5"/>
<evidence type="ECO:0000256" key="1">
    <source>
        <dbReference type="ARBA" id="ARBA00022676"/>
    </source>
</evidence>
<feature type="domain" description="Glycosyl transferase family 1" evidence="3">
    <location>
        <begin position="190"/>
        <end position="366"/>
    </location>
</feature>
<keyword evidence="2 5" id="KW-0808">Transferase</keyword>
<dbReference type="GO" id="GO:0016757">
    <property type="term" value="F:glycosyltransferase activity"/>
    <property type="evidence" value="ECO:0007669"/>
    <property type="project" value="UniProtKB-KW"/>
</dbReference>
<dbReference type="CDD" id="cd03801">
    <property type="entry name" value="GT4_PimA-like"/>
    <property type="match status" value="1"/>
</dbReference>
<dbReference type="Pfam" id="PF13439">
    <property type="entry name" value="Glyco_transf_4"/>
    <property type="match status" value="1"/>
</dbReference>
<name>A0ABW2V072_9BACL</name>
<dbReference type="PANTHER" id="PTHR12526:SF510">
    <property type="entry name" value="D-INOSITOL 3-PHOSPHATE GLYCOSYLTRANSFERASE"/>
    <property type="match status" value="1"/>
</dbReference>
<evidence type="ECO:0000313" key="6">
    <source>
        <dbReference type="Proteomes" id="UP001596528"/>
    </source>
</evidence>
<proteinExistence type="predicted"/>
<protein>
    <submittedName>
        <fullName evidence="5">Glycosyltransferase family 4 protein</fullName>
        <ecNumber evidence="5">2.4.-.-</ecNumber>
    </submittedName>
</protein>
<keyword evidence="6" id="KW-1185">Reference proteome</keyword>
<evidence type="ECO:0000259" key="3">
    <source>
        <dbReference type="Pfam" id="PF00534"/>
    </source>
</evidence>
<dbReference type="Proteomes" id="UP001596528">
    <property type="component" value="Unassembled WGS sequence"/>
</dbReference>
<keyword evidence="1 5" id="KW-0328">Glycosyltransferase</keyword>
<evidence type="ECO:0000256" key="2">
    <source>
        <dbReference type="ARBA" id="ARBA00022679"/>
    </source>
</evidence>
<dbReference type="EMBL" id="JBHTGQ010000004">
    <property type="protein sequence ID" value="MFC7748913.1"/>
    <property type="molecule type" value="Genomic_DNA"/>
</dbReference>
<dbReference type="InterPro" id="IPR028098">
    <property type="entry name" value="Glyco_trans_4-like_N"/>
</dbReference>
<gene>
    <name evidence="5" type="ORF">ACFQWB_02990</name>
</gene>
<evidence type="ECO:0000313" key="5">
    <source>
        <dbReference type="EMBL" id="MFC7748913.1"/>
    </source>
</evidence>
<dbReference type="PANTHER" id="PTHR12526">
    <property type="entry name" value="GLYCOSYLTRANSFERASE"/>
    <property type="match status" value="1"/>
</dbReference>
<organism evidence="5 6">
    <name type="scientific">Paenibacillus thermoaerophilus</name>
    <dbReference type="NCBI Taxonomy" id="1215385"/>
    <lineage>
        <taxon>Bacteria</taxon>
        <taxon>Bacillati</taxon>
        <taxon>Bacillota</taxon>
        <taxon>Bacilli</taxon>
        <taxon>Bacillales</taxon>
        <taxon>Paenibacillaceae</taxon>
        <taxon>Paenibacillus</taxon>
    </lineage>
</organism>
<evidence type="ECO:0000259" key="4">
    <source>
        <dbReference type="Pfam" id="PF13439"/>
    </source>
</evidence>
<reference evidence="6" key="1">
    <citation type="journal article" date="2019" name="Int. J. Syst. Evol. Microbiol.">
        <title>The Global Catalogue of Microorganisms (GCM) 10K type strain sequencing project: providing services to taxonomists for standard genome sequencing and annotation.</title>
        <authorList>
            <consortium name="The Broad Institute Genomics Platform"/>
            <consortium name="The Broad Institute Genome Sequencing Center for Infectious Disease"/>
            <person name="Wu L."/>
            <person name="Ma J."/>
        </authorList>
    </citation>
    <scope>NUCLEOTIDE SEQUENCE [LARGE SCALE GENOMIC DNA]</scope>
    <source>
        <strain evidence="6">JCM 18657</strain>
    </source>
</reference>
<dbReference type="SUPFAM" id="SSF53756">
    <property type="entry name" value="UDP-Glycosyltransferase/glycogen phosphorylase"/>
    <property type="match status" value="1"/>
</dbReference>
<dbReference type="RefSeq" id="WP_138788750.1">
    <property type="nucleotide sequence ID" value="NZ_JBHTGQ010000004.1"/>
</dbReference>
<comment type="caution">
    <text evidence="5">The sequence shown here is derived from an EMBL/GenBank/DDBJ whole genome shotgun (WGS) entry which is preliminary data.</text>
</comment>
<dbReference type="Gene3D" id="3.40.50.2000">
    <property type="entry name" value="Glycogen Phosphorylase B"/>
    <property type="match status" value="2"/>
</dbReference>
<feature type="domain" description="Glycosyltransferase subfamily 4-like N-terminal" evidence="4">
    <location>
        <begin position="27"/>
        <end position="176"/>
    </location>
</feature>